<dbReference type="PROSITE" id="PS51257">
    <property type="entry name" value="PROKAR_LIPOPROTEIN"/>
    <property type="match status" value="1"/>
</dbReference>
<evidence type="ECO:0000256" key="3">
    <source>
        <dbReference type="ARBA" id="ARBA00023110"/>
    </source>
</evidence>
<name>A0ABV7JS15_9SPHI</name>
<comment type="catalytic activity">
    <reaction evidence="1 5 6">
        <text>[protein]-peptidylproline (omega=180) = [protein]-peptidylproline (omega=0)</text>
        <dbReference type="Rhea" id="RHEA:16237"/>
        <dbReference type="Rhea" id="RHEA-COMP:10747"/>
        <dbReference type="Rhea" id="RHEA-COMP:10748"/>
        <dbReference type="ChEBI" id="CHEBI:83833"/>
        <dbReference type="ChEBI" id="CHEBI:83834"/>
        <dbReference type="EC" id="5.2.1.8"/>
    </reaction>
</comment>
<evidence type="ECO:0000256" key="4">
    <source>
        <dbReference type="ARBA" id="ARBA00023235"/>
    </source>
</evidence>
<dbReference type="EC" id="5.2.1.8" evidence="6"/>
<evidence type="ECO:0000256" key="2">
    <source>
        <dbReference type="ARBA" id="ARBA00006577"/>
    </source>
</evidence>
<dbReference type="PANTHER" id="PTHR43811">
    <property type="entry name" value="FKBP-TYPE PEPTIDYL-PROLYL CIS-TRANS ISOMERASE FKPA"/>
    <property type="match status" value="1"/>
</dbReference>
<proteinExistence type="inferred from homology"/>
<dbReference type="Proteomes" id="UP001595526">
    <property type="component" value="Unassembled WGS sequence"/>
</dbReference>
<evidence type="ECO:0000256" key="6">
    <source>
        <dbReference type="RuleBase" id="RU003915"/>
    </source>
</evidence>
<feature type="domain" description="PPIase FKBP-type" evidence="7">
    <location>
        <begin position="223"/>
        <end position="309"/>
    </location>
</feature>
<dbReference type="PANTHER" id="PTHR43811:SF19">
    <property type="entry name" value="39 KDA FK506-BINDING NUCLEAR PROTEIN"/>
    <property type="match status" value="1"/>
</dbReference>
<dbReference type="InterPro" id="IPR046357">
    <property type="entry name" value="PPIase_dom_sf"/>
</dbReference>
<evidence type="ECO:0000256" key="1">
    <source>
        <dbReference type="ARBA" id="ARBA00000971"/>
    </source>
</evidence>
<keyword evidence="4 5" id="KW-0413">Isomerase</keyword>
<dbReference type="Gene3D" id="3.10.50.40">
    <property type="match status" value="2"/>
</dbReference>
<gene>
    <name evidence="8" type="ORF">ACFOET_14810</name>
</gene>
<dbReference type="RefSeq" id="WP_379023984.1">
    <property type="nucleotide sequence ID" value="NZ_JBHRTA010000038.1"/>
</dbReference>
<accession>A0ABV7JS15</accession>
<evidence type="ECO:0000259" key="7">
    <source>
        <dbReference type="PROSITE" id="PS50059"/>
    </source>
</evidence>
<evidence type="ECO:0000313" key="9">
    <source>
        <dbReference type="Proteomes" id="UP001595526"/>
    </source>
</evidence>
<keyword evidence="3 5" id="KW-0697">Rotamase</keyword>
<sequence>MTKPTPCILMAGIATALFLSGCDKKEYYSFEELDNKNILEYIEKNNLNVSQYKETDLFYQVLEEGTGNPIDYKNSYPVVYTVKSLDGKYSSGDTMSFNNRYTDYFGYFPFGSGAAGSPTVERTGDFKEVIREVLKKTNGKIRIIVPSRLMYGRNGDSRVGIPPNASLDYVVTVHDNFEDFENDWVIPNMVKRAGLSLDDLTKTEDGIYYKIISEGSGDPIAADSTVTTKFVLKRPDGSTIQQLDDYKAKVSDNITGWQNMMILLRKGGKIRFFMPSTVAYGRTGSTDATGNYVIPPYSSLDYEVEVKDE</sequence>
<evidence type="ECO:0000313" key="8">
    <source>
        <dbReference type="EMBL" id="MFC3198891.1"/>
    </source>
</evidence>
<reference evidence="9" key="1">
    <citation type="journal article" date="2019" name="Int. J. Syst. Evol. Microbiol.">
        <title>The Global Catalogue of Microorganisms (GCM) 10K type strain sequencing project: providing services to taxonomists for standard genome sequencing and annotation.</title>
        <authorList>
            <consortium name="The Broad Institute Genomics Platform"/>
            <consortium name="The Broad Institute Genome Sequencing Center for Infectious Disease"/>
            <person name="Wu L."/>
            <person name="Ma J."/>
        </authorList>
    </citation>
    <scope>NUCLEOTIDE SEQUENCE [LARGE SCALE GENOMIC DNA]</scope>
    <source>
        <strain evidence="9">KCTC 52416</strain>
    </source>
</reference>
<keyword evidence="9" id="KW-1185">Reference proteome</keyword>
<comment type="caution">
    <text evidence="8">The sequence shown here is derived from an EMBL/GenBank/DDBJ whole genome shotgun (WGS) entry which is preliminary data.</text>
</comment>
<protein>
    <recommendedName>
        <fullName evidence="6">Peptidyl-prolyl cis-trans isomerase</fullName>
        <ecNumber evidence="6">5.2.1.8</ecNumber>
    </recommendedName>
</protein>
<dbReference type="EMBL" id="JBHRTA010000038">
    <property type="protein sequence ID" value="MFC3198891.1"/>
    <property type="molecule type" value="Genomic_DNA"/>
</dbReference>
<comment type="similarity">
    <text evidence="2 6">Belongs to the FKBP-type PPIase family.</text>
</comment>
<dbReference type="GO" id="GO:0003755">
    <property type="term" value="F:peptidyl-prolyl cis-trans isomerase activity"/>
    <property type="evidence" value="ECO:0007669"/>
    <property type="project" value="UniProtKB-EC"/>
</dbReference>
<organism evidence="8 9">
    <name type="scientific">Parapedobacter deserti</name>
    <dbReference type="NCBI Taxonomy" id="1912957"/>
    <lineage>
        <taxon>Bacteria</taxon>
        <taxon>Pseudomonadati</taxon>
        <taxon>Bacteroidota</taxon>
        <taxon>Sphingobacteriia</taxon>
        <taxon>Sphingobacteriales</taxon>
        <taxon>Sphingobacteriaceae</taxon>
        <taxon>Parapedobacter</taxon>
    </lineage>
</organism>
<dbReference type="Pfam" id="PF00254">
    <property type="entry name" value="FKBP_C"/>
    <property type="match status" value="1"/>
</dbReference>
<dbReference type="InterPro" id="IPR001179">
    <property type="entry name" value="PPIase_FKBP_dom"/>
</dbReference>
<dbReference type="SUPFAM" id="SSF54534">
    <property type="entry name" value="FKBP-like"/>
    <property type="match status" value="2"/>
</dbReference>
<evidence type="ECO:0000256" key="5">
    <source>
        <dbReference type="PROSITE-ProRule" id="PRU00277"/>
    </source>
</evidence>
<dbReference type="PROSITE" id="PS50059">
    <property type="entry name" value="FKBP_PPIASE"/>
    <property type="match status" value="1"/>
</dbReference>